<gene>
    <name evidence="3" type="ORF">QTN89_10060</name>
</gene>
<organism evidence="3 4">
    <name type="scientific">Roseiconus lacunae</name>
    <dbReference type="NCBI Taxonomy" id="2605694"/>
    <lineage>
        <taxon>Bacteria</taxon>
        <taxon>Pseudomonadati</taxon>
        <taxon>Planctomycetota</taxon>
        <taxon>Planctomycetia</taxon>
        <taxon>Pirellulales</taxon>
        <taxon>Pirellulaceae</taxon>
        <taxon>Roseiconus</taxon>
    </lineage>
</organism>
<proteinExistence type="predicted"/>
<dbReference type="SUPFAM" id="SSF48452">
    <property type="entry name" value="TPR-like"/>
    <property type="match status" value="1"/>
</dbReference>
<dbReference type="Proteomes" id="UP001239462">
    <property type="component" value="Unassembled WGS sequence"/>
</dbReference>
<evidence type="ECO:0000313" key="3">
    <source>
        <dbReference type="EMBL" id="MDM4015774.1"/>
    </source>
</evidence>
<evidence type="ECO:0000256" key="2">
    <source>
        <dbReference type="SAM" id="MobiDB-lite"/>
    </source>
</evidence>
<evidence type="ECO:0000256" key="1">
    <source>
        <dbReference type="PROSITE-ProRule" id="PRU00339"/>
    </source>
</evidence>
<protein>
    <submittedName>
        <fullName evidence="3">Tetratricopeptide repeat protein</fullName>
    </submittedName>
</protein>
<keyword evidence="1" id="KW-0802">TPR repeat</keyword>
<dbReference type="Pfam" id="PF13181">
    <property type="entry name" value="TPR_8"/>
    <property type="match status" value="1"/>
</dbReference>
<dbReference type="InterPro" id="IPR011990">
    <property type="entry name" value="TPR-like_helical_dom_sf"/>
</dbReference>
<dbReference type="PANTHER" id="PTHR44117">
    <property type="entry name" value="INTRAFLAGELLAR TRANSPORT PROTEIN 88 HOMOLOG"/>
    <property type="match status" value="1"/>
</dbReference>
<feature type="repeat" description="TPR" evidence="1">
    <location>
        <begin position="83"/>
        <end position="116"/>
    </location>
</feature>
<dbReference type="Gene3D" id="1.25.40.10">
    <property type="entry name" value="Tetratricopeptide repeat domain"/>
    <property type="match status" value="1"/>
</dbReference>
<dbReference type="EMBL" id="JASZZN010000006">
    <property type="protein sequence ID" value="MDM4015774.1"/>
    <property type="molecule type" value="Genomic_DNA"/>
</dbReference>
<feature type="compositionally biased region" description="Polar residues" evidence="2">
    <location>
        <begin position="259"/>
        <end position="270"/>
    </location>
</feature>
<accession>A0ABT7PGZ5</accession>
<keyword evidence="4" id="KW-1185">Reference proteome</keyword>
<reference evidence="3 4" key="1">
    <citation type="submission" date="2023-06" db="EMBL/GenBank/DDBJ databases">
        <title>Roseiconus lacunae JC819 isolated from Gulf of Mannar region, Tamil Nadu.</title>
        <authorList>
            <person name="Pk S."/>
            <person name="Ch S."/>
            <person name="Ch V.R."/>
        </authorList>
    </citation>
    <scope>NUCLEOTIDE SEQUENCE [LARGE SCALE GENOMIC DNA]</scope>
    <source>
        <strain evidence="3 4">JC819</strain>
    </source>
</reference>
<sequence>MRQESRSTLQPAGAMVLALLFAAPIGCSLSRNANRALVQVTSKRDQAKAKRLTHAGIRSLNKQHIDAAAKHFREAIEADSSYGPAHNNLGLMHYDQGNLYQAVIAFEHAQQFLPNDPTVIYNLALALEASGKIDEALELYYLAVEMDQANPHYLGNLVRLRVRRDERDEVLIQQLQDLVLIETRPEWRRWADTQLGLALNLALDRGPATPELESAISNRREKQSGATLQDKIIDLTPVSTASFESTDAPDAQSDAHGTMQLNPPRKSTLNPDAADGSLPTLSMDDLSEDAYFRRD</sequence>
<dbReference type="RefSeq" id="WP_289163295.1">
    <property type="nucleotide sequence ID" value="NZ_JASZZN010000006.1"/>
</dbReference>
<dbReference type="InterPro" id="IPR019734">
    <property type="entry name" value="TPR_rpt"/>
</dbReference>
<comment type="caution">
    <text evidence="3">The sequence shown here is derived from an EMBL/GenBank/DDBJ whole genome shotgun (WGS) entry which is preliminary data.</text>
</comment>
<evidence type="ECO:0000313" key="4">
    <source>
        <dbReference type="Proteomes" id="UP001239462"/>
    </source>
</evidence>
<dbReference type="Pfam" id="PF13432">
    <property type="entry name" value="TPR_16"/>
    <property type="match status" value="1"/>
</dbReference>
<name>A0ABT7PGZ5_9BACT</name>
<dbReference type="SMART" id="SM00028">
    <property type="entry name" value="TPR"/>
    <property type="match status" value="3"/>
</dbReference>
<dbReference type="PROSITE" id="PS50005">
    <property type="entry name" value="TPR"/>
    <property type="match status" value="2"/>
</dbReference>
<feature type="repeat" description="TPR" evidence="1">
    <location>
        <begin position="117"/>
        <end position="150"/>
    </location>
</feature>
<dbReference type="PANTHER" id="PTHR44117:SF1">
    <property type="entry name" value="INTRAFLAGELLAR TRANSPORT PROTEIN 88 HOMOLOG"/>
    <property type="match status" value="1"/>
</dbReference>
<feature type="region of interest" description="Disordered" evidence="2">
    <location>
        <begin position="242"/>
        <end position="295"/>
    </location>
</feature>